<dbReference type="EMBL" id="JANCYW010000017">
    <property type="protein sequence ID" value="KAK4538438.1"/>
    <property type="molecule type" value="Genomic_DNA"/>
</dbReference>
<keyword evidence="1" id="KW-0464">Manganese</keyword>
<dbReference type="AlphaFoldDB" id="A0AAV9J1F9"/>
<gene>
    <name evidence="3" type="ORF">CDCA_CDCA17G4463</name>
</gene>
<comment type="cofactor">
    <cofactor evidence="1">
        <name>Mg(2+)</name>
        <dbReference type="ChEBI" id="CHEBI:18420"/>
    </cofactor>
</comment>
<keyword evidence="1" id="KW-0479">Metal-binding</keyword>
<evidence type="ECO:0000256" key="1">
    <source>
        <dbReference type="RuleBase" id="RU366020"/>
    </source>
</evidence>
<evidence type="ECO:0000256" key="2">
    <source>
        <dbReference type="SAM" id="MobiDB-lite"/>
    </source>
</evidence>
<comment type="catalytic activity">
    <reaction evidence="1">
        <text>O-phospho-L-seryl-[protein] + H2O = L-seryl-[protein] + phosphate</text>
        <dbReference type="Rhea" id="RHEA:20629"/>
        <dbReference type="Rhea" id="RHEA-COMP:9863"/>
        <dbReference type="Rhea" id="RHEA-COMP:11604"/>
        <dbReference type="ChEBI" id="CHEBI:15377"/>
        <dbReference type="ChEBI" id="CHEBI:29999"/>
        <dbReference type="ChEBI" id="CHEBI:43474"/>
        <dbReference type="ChEBI" id="CHEBI:83421"/>
        <dbReference type="EC" id="3.1.3.16"/>
    </reaction>
</comment>
<accession>A0AAV9J1F9</accession>
<dbReference type="InterPro" id="IPR039123">
    <property type="entry name" value="PPTC7"/>
</dbReference>
<dbReference type="GO" id="GO:0046872">
    <property type="term" value="F:metal ion binding"/>
    <property type="evidence" value="ECO:0007669"/>
    <property type="project" value="UniProtKB-UniRule"/>
</dbReference>
<dbReference type="EC" id="3.1.3.16" evidence="1"/>
<keyword evidence="4" id="KW-1185">Reference proteome</keyword>
<evidence type="ECO:0000313" key="3">
    <source>
        <dbReference type="EMBL" id="KAK4538438.1"/>
    </source>
</evidence>
<reference evidence="3 4" key="1">
    <citation type="submission" date="2022-07" db="EMBL/GenBank/DDBJ databases">
        <title>Genome-wide signatures of adaptation to extreme environments.</title>
        <authorList>
            <person name="Cho C.H."/>
            <person name="Yoon H.S."/>
        </authorList>
    </citation>
    <scope>NUCLEOTIDE SEQUENCE [LARGE SCALE GENOMIC DNA]</scope>
    <source>
        <strain evidence="3 4">DBV 063 E5</strain>
    </source>
</reference>
<dbReference type="PANTHER" id="PTHR12320:SF1">
    <property type="entry name" value="PROTEIN PHOSPHATASE PTC7 HOMOLOG"/>
    <property type="match status" value="1"/>
</dbReference>
<feature type="region of interest" description="Disordered" evidence="2">
    <location>
        <begin position="61"/>
        <end position="81"/>
    </location>
</feature>
<comment type="similarity">
    <text evidence="1">Belongs to the PP2C family.</text>
</comment>
<sequence length="420" mass="44941">MGVVREHPGKGSGDTVGFVVSFWEPQRAIGCRAPLPDSFTAAVSCTHRSHSPPRRAIQRLRSDHWGGASSRPRPPSTASTTLRFIPSPPSPPLQLEMGAYQICGDAGEGASANACEARSIYGSTDAVFMNEEEGVIGVVDCGHIPLQRDVDRVGVLPYRMRNMLDGLYDEVVHARAQDGGEVSAPHDAADASSMGWAPRYRLSHHLTHALQGVHPPEARRVASALALCLSRDTHTLHAARVGTVGLMVVRDGSIVHQSTRSAQQVLHRACQRNHDADNDDDRNSAEAVQLDVVHLCEGDVIIAATDGFFDNVSESQVLALLSPVTTAYDATLAVANHTCLATFTHSDPVLSSYMLAQLAHNFATCTACRPFLSELSTHFVRTGTHDDVSVVVAHVVRTATTAPTTTAETAERDDGVSAEA</sequence>
<organism evidence="3 4">
    <name type="scientific">Cyanidium caldarium</name>
    <name type="common">Red alga</name>
    <dbReference type="NCBI Taxonomy" id="2771"/>
    <lineage>
        <taxon>Eukaryota</taxon>
        <taxon>Rhodophyta</taxon>
        <taxon>Bangiophyceae</taxon>
        <taxon>Cyanidiales</taxon>
        <taxon>Cyanidiaceae</taxon>
        <taxon>Cyanidium</taxon>
    </lineage>
</organism>
<dbReference type="InterPro" id="IPR036457">
    <property type="entry name" value="PPM-type-like_dom_sf"/>
</dbReference>
<keyword evidence="1" id="KW-0460">Magnesium</keyword>
<evidence type="ECO:0000313" key="4">
    <source>
        <dbReference type="Proteomes" id="UP001301350"/>
    </source>
</evidence>
<dbReference type="GO" id="GO:0004722">
    <property type="term" value="F:protein serine/threonine phosphatase activity"/>
    <property type="evidence" value="ECO:0007669"/>
    <property type="project" value="UniProtKB-EC"/>
</dbReference>
<comment type="cofactor">
    <cofactor evidence="1">
        <name>Mn(2+)</name>
        <dbReference type="ChEBI" id="CHEBI:29035"/>
    </cofactor>
</comment>
<dbReference type="Proteomes" id="UP001301350">
    <property type="component" value="Unassembled WGS sequence"/>
</dbReference>
<dbReference type="Gene3D" id="3.60.40.10">
    <property type="entry name" value="PPM-type phosphatase domain"/>
    <property type="match status" value="1"/>
</dbReference>
<protein>
    <recommendedName>
        <fullName evidence="1">Protein phosphatase</fullName>
        <ecNumber evidence="1">3.1.3.16</ecNumber>
    </recommendedName>
</protein>
<name>A0AAV9J1F9_CYACA</name>
<keyword evidence="1" id="KW-0904">Protein phosphatase</keyword>
<dbReference type="PANTHER" id="PTHR12320">
    <property type="entry name" value="PROTEIN PHOSPHATASE 2C"/>
    <property type="match status" value="1"/>
</dbReference>
<comment type="caution">
    <text evidence="3">The sequence shown here is derived from an EMBL/GenBank/DDBJ whole genome shotgun (WGS) entry which is preliminary data.</text>
</comment>
<proteinExistence type="inferred from homology"/>
<comment type="catalytic activity">
    <reaction evidence="1">
        <text>O-phospho-L-threonyl-[protein] + H2O = L-threonyl-[protein] + phosphate</text>
        <dbReference type="Rhea" id="RHEA:47004"/>
        <dbReference type="Rhea" id="RHEA-COMP:11060"/>
        <dbReference type="Rhea" id="RHEA-COMP:11605"/>
        <dbReference type="ChEBI" id="CHEBI:15377"/>
        <dbReference type="ChEBI" id="CHEBI:30013"/>
        <dbReference type="ChEBI" id="CHEBI:43474"/>
        <dbReference type="ChEBI" id="CHEBI:61977"/>
        <dbReference type="EC" id="3.1.3.16"/>
    </reaction>
</comment>
<dbReference type="SUPFAM" id="SSF81606">
    <property type="entry name" value="PP2C-like"/>
    <property type="match status" value="1"/>
</dbReference>
<feature type="compositionally biased region" description="Low complexity" evidence="2">
    <location>
        <begin position="68"/>
        <end position="81"/>
    </location>
</feature>
<keyword evidence="1" id="KW-0378">Hydrolase</keyword>